<keyword evidence="1" id="KW-1133">Transmembrane helix</keyword>
<keyword evidence="1" id="KW-0812">Transmembrane</keyword>
<protein>
    <submittedName>
        <fullName evidence="2">Uncharacterized protein</fullName>
    </submittedName>
</protein>
<sequence>MGALGVHTFVSWAILMIFSVVMNPASYSRLRLPVAAYQDCGLILLLCSIVSSFAECTGLYFLSMSMIGIQIYKVLQNVRT</sequence>
<evidence type="ECO:0000313" key="3">
    <source>
        <dbReference type="Proteomes" id="UP000807504"/>
    </source>
</evidence>
<keyword evidence="3" id="KW-1185">Reference proteome</keyword>
<reference evidence="2" key="2">
    <citation type="submission" date="2020-06" db="EMBL/GenBank/DDBJ databases">
        <authorList>
            <person name="Sheffer M."/>
        </authorList>
    </citation>
    <scope>NUCLEOTIDE SEQUENCE</scope>
</reference>
<proteinExistence type="predicted"/>
<evidence type="ECO:0000256" key="1">
    <source>
        <dbReference type="SAM" id="Phobius"/>
    </source>
</evidence>
<dbReference type="EMBL" id="JABXBU010002227">
    <property type="protein sequence ID" value="KAF8774284.1"/>
    <property type="molecule type" value="Genomic_DNA"/>
</dbReference>
<keyword evidence="1" id="KW-0472">Membrane</keyword>
<gene>
    <name evidence="2" type="ORF">HNY73_016852</name>
</gene>
<comment type="caution">
    <text evidence="2">The sequence shown here is derived from an EMBL/GenBank/DDBJ whole genome shotgun (WGS) entry which is preliminary data.</text>
</comment>
<reference evidence="2" key="1">
    <citation type="journal article" date="2020" name="bioRxiv">
        <title>Chromosome-level reference genome of the European wasp spider Argiope bruennichi: a resource for studies on range expansion and evolutionary adaptation.</title>
        <authorList>
            <person name="Sheffer M.M."/>
            <person name="Hoppe A."/>
            <person name="Krehenwinkel H."/>
            <person name="Uhl G."/>
            <person name="Kuss A.W."/>
            <person name="Jensen L."/>
            <person name="Jensen C."/>
            <person name="Gillespie R.G."/>
            <person name="Hoff K.J."/>
            <person name="Prost S."/>
        </authorList>
    </citation>
    <scope>NUCLEOTIDE SEQUENCE</scope>
</reference>
<dbReference type="AlphaFoldDB" id="A0A8T0ELI9"/>
<organism evidence="2 3">
    <name type="scientific">Argiope bruennichi</name>
    <name type="common">Wasp spider</name>
    <name type="synonym">Aranea bruennichi</name>
    <dbReference type="NCBI Taxonomy" id="94029"/>
    <lineage>
        <taxon>Eukaryota</taxon>
        <taxon>Metazoa</taxon>
        <taxon>Ecdysozoa</taxon>
        <taxon>Arthropoda</taxon>
        <taxon>Chelicerata</taxon>
        <taxon>Arachnida</taxon>
        <taxon>Araneae</taxon>
        <taxon>Araneomorphae</taxon>
        <taxon>Entelegynae</taxon>
        <taxon>Araneoidea</taxon>
        <taxon>Araneidae</taxon>
        <taxon>Argiope</taxon>
    </lineage>
</organism>
<feature type="transmembrane region" description="Helical" evidence="1">
    <location>
        <begin position="34"/>
        <end position="53"/>
    </location>
</feature>
<accession>A0A8T0ELI9</accession>
<evidence type="ECO:0000313" key="2">
    <source>
        <dbReference type="EMBL" id="KAF8774284.1"/>
    </source>
</evidence>
<name>A0A8T0ELI9_ARGBR</name>
<feature type="transmembrane region" description="Helical" evidence="1">
    <location>
        <begin position="6"/>
        <end position="22"/>
    </location>
</feature>
<dbReference type="Proteomes" id="UP000807504">
    <property type="component" value="Unassembled WGS sequence"/>
</dbReference>